<dbReference type="InterPro" id="IPR022781">
    <property type="entry name" value="Flagellar_biosynth_FliO"/>
</dbReference>
<comment type="caution">
    <text evidence="9">The sequence shown here is derived from an EMBL/GenBank/DDBJ whole genome shotgun (WGS) entry which is preliminary data.</text>
</comment>
<dbReference type="Pfam" id="PF04347">
    <property type="entry name" value="FliO"/>
    <property type="match status" value="1"/>
</dbReference>
<evidence type="ECO:0000256" key="1">
    <source>
        <dbReference type="ARBA" id="ARBA00004236"/>
    </source>
</evidence>
<keyword evidence="9" id="KW-0282">Flagellum</keyword>
<keyword evidence="6" id="KW-0175">Coiled coil</keyword>
<evidence type="ECO:0000256" key="5">
    <source>
        <dbReference type="ARBA" id="ARBA00023136"/>
    </source>
</evidence>
<accession>A0ABR6CIN4</accession>
<feature type="transmembrane region" description="Helical" evidence="8">
    <location>
        <begin position="7"/>
        <end position="27"/>
    </location>
</feature>
<evidence type="ECO:0000256" key="3">
    <source>
        <dbReference type="ARBA" id="ARBA00022692"/>
    </source>
</evidence>
<keyword evidence="9" id="KW-0969">Cilium</keyword>
<reference evidence="9 10" key="1">
    <citation type="submission" date="2020-08" db="EMBL/GenBank/DDBJ databases">
        <title>Genomic Encyclopedia of Type Strains, Phase IV (KMG-IV): sequencing the most valuable type-strain genomes for metagenomic binning, comparative biology and taxonomic classification.</title>
        <authorList>
            <person name="Goeker M."/>
        </authorList>
    </citation>
    <scope>NUCLEOTIDE SEQUENCE [LARGE SCALE GENOMIC DNA]</scope>
    <source>
        <strain evidence="9 10">DSM 105481</strain>
    </source>
</reference>
<keyword evidence="2" id="KW-1003">Cell membrane</keyword>
<dbReference type="EMBL" id="JACJHX010000001">
    <property type="protein sequence ID" value="MBA9024857.1"/>
    <property type="molecule type" value="Genomic_DNA"/>
</dbReference>
<feature type="region of interest" description="Disordered" evidence="7">
    <location>
        <begin position="38"/>
        <end position="61"/>
    </location>
</feature>
<evidence type="ECO:0000256" key="7">
    <source>
        <dbReference type="SAM" id="MobiDB-lite"/>
    </source>
</evidence>
<feature type="transmembrane region" description="Helical" evidence="8">
    <location>
        <begin position="76"/>
        <end position="96"/>
    </location>
</feature>
<feature type="coiled-coil region" evidence="6">
    <location>
        <begin position="189"/>
        <end position="220"/>
    </location>
</feature>
<evidence type="ECO:0000256" key="4">
    <source>
        <dbReference type="ARBA" id="ARBA00022989"/>
    </source>
</evidence>
<dbReference type="Proteomes" id="UP000626697">
    <property type="component" value="Unassembled WGS sequence"/>
</dbReference>
<keyword evidence="3 8" id="KW-0812">Transmembrane</keyword>
<gene>
    <name evidence="9" type="ORF">HNP81_000139</name>
</gene>
<evidence type="ECO:0000256" key="6">
    <source>
        <dbReference type="SAM" id="Coils"/>
    </source>
</evidence>
<comment type="subcellular location">
    <subcellularLocation>
        <location evidence="1">Cell membrane</location>
    </subcellularLocation>
</comment>
<keyword evidence="5 8" id="KW-0472">Membrane</keyword>
<evidence type="ECO:0000313" key="9">
    <source>
        <dbReference type="EMBL" id="MBA9024857.1"/>
    </source>
</evidence>
<evidence type="ECO:0000313" key="10">
    <source>
        <dbReference type="Proteomes" id="UP000626697"/>
    </source>
</evidence>
<evidence type="ECO:0000256" key="8">
    <source>
        <dbReference type="SAM" id="Phobius"/>
    </source>
</evidence>
<sequence>MFSVKKWIAVLVIIVFGMISFQGHIFADDLSNQTVKDAYSKPEKPNDTNEAEKALKQKDNTKIESSTSKGLSILDFVRVAAAIIFVVILLYGLLWFMNKRNKAFQKANFVENLGGTTLGSNRSVQIVKVGRRILVVGVGENISLLKEIDNQEEYEEVIQNHNEKMDNMMVPRDIVAKMRDKWGEKENKFDDFSSQLNKQLKELEKTRKKAIGELNKKERDLNE</sequence>
<organism evidence="9 10">
    <name type="scientific">Peribacillus huizhouensis</name>
    <dbReference type="NCBI Taxonomy" id="1501239"/>
    <lineage>
        <taxon>Bacteria</taxon>
        <taxon>Bacillati</taxon>
        <taxon>Bacillota</taxon>
        <taxon>Bacilli</taxon>
        <taxon>Bacillales</taxon>
        <taxon>Bacillaceae</taxon>
        <taxon>Peribacillus</taxon>
    </lineage>
</organism>
<evidence type="ECO:0000256" key="2">
    <source>
        <dbReference type="ARBA" id="ARBA00022475"/>
    </source>
</evidence>
<proteinExistence type="predicted"/>
<dbReference type="RefSeq" id="WP_182501261.1">
    <property type="nucleotide sequence ID" value="NZ_JACJHX010000001.1"/>
</dbReference>
<keyword evidence="10" id="KW-1185">Reference proteome</keyword>
<keyword evidence="9" id="KW-0966">Cell projection</keyword>
<name>A0ABR6CIN4_9BACI</name>
<keyword evidence="4 8" id="KW-1133">Transmembrane helix</keyword>
<protein>
    <submittedName>
        <fullName evidence="9">Flagellar protein FliO/FliZ</fullName>
    </submittedName>
</protein>